<dbReference type="RefSeq" id="XP_013254571.1">
    <property type="nucleotide sequence ID" value="XM_013399117.1"/>
</dbReference>
<keyword evidence="3" id="KW-1185">Reference proteome</keyword>
<dbReference type="VEuPathDB" id="FungiDB:A1O9_11971"/>
<evidence type="ECO:0000313" key="2">
    <source>
        <dbReference type="EMBL" id="KEF51981.1"/>
    </source>
</evidence>
<dbReference type="GeneID" id="25286866"/>
<reference evidence="2 3" key="1">
    <citation type="submission" date="2013-03" db="EMBL/GenBank/DDBJ databases">
        <title>The Genome Sequence of Exophiala aquamarina CBS 119918.</title>
        <authorList>
            <consortium name="The Broad Institute Genomics Platform"/>
            <person name="Cuomo C."/>
            <person name="de Hoog S."/>
            <person name="Gorbushina A."/>
            <person name="Walker B."/>
            <person name="Young S.K."/>
            <person name="Zeng Q."/>
            <person name="Gargeya S."/>
            <person name="Fitzgerald M."/>
            <person name="Haas B."/>
            <person name="Abouelleil A."/>
            <person name="Allen A.W."/>
            <person name="Alvarado L."/>
            <person name="Arachchi H.M."/>
            <person name="Berlin A.M."/>
            <person name="Chapman S.B."/>
            <person name="Gainer-Dewar J."/>
            <person name="Goldberg J."/>
            <person name="Griggs A."/>
            <person name="Gujja S."/>
            <person name="Hansen M."/>
            <person name="Howarth C."/>
            <person name="Imamovic A."/>
            <person name="Ireland A."/>
            <person name="Larimer J."/>
            <person name="McCowan C."/>
            <person name="Murphy C."/>
            <person name="Pearson M."/>
            <person name="Poon T.W."/>
            <person name="Priest M."/>
            <person name="Roberts A."/>
            <person name="Saif S."/>
            <person name="Shea T."/>
            <person name="Sisk P."/>
            <person name="Sykes S."/>
            <person name="Wortman J."/>
            <person name="Nusbaum C."/>
            <person name="Birren B."/>
        </authorList>
    </citation>
    <scope>NUCLEOTIDE SEQUENCE [LARGE SCALE GENOMIC DNA]</scope>
    <source>
        <strain evidence="2 3">CBS 119918</strain>
    </source>
</reference>
<proteinExistence type="predicted"/>
<dbReference type="OrthoDB" id="4156595at2759"/>
<evidence type="ECO:0000313" key="3">
    <source>
        <dbReference type="Proteomes" id="UP000027920"/>
    </source>
</evidence>
<keyword evidence="1" id="KW-0812">Transmembrane</keyword>
<comment type="caution">
    <text evidence="2">The sequence shown here is derived from an EMBL/GenBank/DDBJ whole genome shotgun (WGS) entry which is preliminary data.</text>
</comment>
<feature type="non-terminal residue" evidence="2">
    <location>
        <position position="110"/>
    </location>
</feature>
<protein>
    <submittedName>
        <fullName evidence="2">Uncharacterized protein</fullName>
    </submittedName>
</protein>
<organism evidence="2 3">
    <name type="scientific">Exophiala aquamarina CBS 119918</name>
    <dbReference type="NCBI Taxonomy" id="1182545"/>
    <lineage>
        <taxon>Eukaryota</taxon>
        <taxon>Fungi</taxon>
        <taxon>Dikarya</taxon>
        <taxon>Ascomycota</taxon>
        <taxon>Pezizomycotina</taxon>
        <taxon>Eurotiomycetes</taxon>
        <taxon>Chaetothyriomycetidae</taxon>
        <taxon>Chaetothyriales</taxon>
        <taxon>Herpotrichiellaceae</taxon>
        <taxon>Exophiala</taxon>
    </lineage>
</organism>
<dbReference type="HOGENOM" id="CLU_2176975_0_0_1"/>
<keyword evidence="1" id="KW-0472">Membrane</keyword>
<name>A0A072NWI6_9EURO</name>
<gene>
    <name evidence="2" type="ORF">A1O9_11971</name>
</gene>
<sequence length="110" mass="12334">MPSAKTSAVSEPLPGSEPLLSRLIVAPVLFVSFLISLFLIDRQHYGSIFANSKSEGGYYHSHQRKLAKREMNDAFQMRRKVIAIMAVLSAVAVAVVAWAFESLWRGWRAR</sequence>
<evidence type="ECO:0000256" key="1">
    <source>
        <dbReference type="SAM" id="Phobius"/>
    </source>
</evidence>
<dbReference type="EMBL" id="AMGV01000020">
    <property type="protein sequence ID" value="KEF51981.1"/>
    <property type="molecule type" value="Genomic_DNA"/>
</dbReference>
<accession>A0A072NWI6</accession>
<dbReference type="AlphaFoldDB" id="A0A072NWI6"/>
<keyword evidence="1" id="KW-1133">Transmembrane helix</keyword>
<dbReference type="Proteomes" id="UP000027920">
    <property type="component" value="Unassembled WGS sequence"/>
</dbReference>
<feature type="transmembrane region" description="Helical" evidence="1">
    <location>
        <begin position="20"/>
        <end position="40"/>
    </location>
</feature>
<feature type="transmembrane region" description="Helical" evidence="1">
    <location>
        <begin position="81"/>
        <end position="100"/>
    </location>
</feature>